<accession>A0ABW5RD65</accession>
<proteinExistence type="predicted"/>
<evidence type="ECO:0000313" key="2">
    <source>
        <dbReference type="Proteomes" id="UP001597497"/>
    </source>
</evidence>
<dbReference type="EMBL" id="JBHUMM010000043">
    <property type="protein sequence ID" value="MFD2672913.1"/>
    <property type="molecule type" value="Genomic_DNA"/>
</dbReference>
<sequence>MGITMRLADMLVYSDIQQLNLIADSYQCDCKSNSKHELIQHILTAFGRREHFENMVSRLELADLRLINALMFDRKKAFSMEELTARASQSLFDEEKDKRKPRDKILRLKRLGFLFNGFSHQTKYLFSIPDDIKSRLSDVLKSHYASRLVHADAPLVYREEIELLQEDVLRLLRWVQTSRIPLTAERFMYKRHIQQALSELSVEEPLVAKGEWRFGYGRRMKEYPNRFSFLYDYCFYEHDLSEGEELVLTEKGEQRLLEGHQPGAAQLYRFYLKLYKHPIKNLEVIVHWILQLSAQWVSVHSLKQILLPYVKPFYYDTPERIIDQRIIQMLMHLGMLRIGEDPEYGMVIRRTAISQQIAEGVSIKEDEQIRMDPSSSMP</sequence>
<dbReference type="Proteomes" id="UP001597497">
    <property type="component" value="Unassembled WGS sequence"/>
</dbReference>
<protein>
    <recommendedName>
        <fullName evidence="3">WYL domain-containing protein</fullName>
    </recommendedName>
</protein>
<gene>
    <name evidence="1" type="ORF">ACFSUC_15190</name>
</gene>
<organism evidence="1 2">
    <name type="scientific">Marinicrinis sediminis</name>
    <dbReference type="NCBI Taxonomy" id="1652465"/>
    <lineage>
        <taxon>Bacteria</taxon>
        <taxon>Bacillati</taxon>
        <taxon>Bacillota</taxon>
        <taxon>Bacilli</taxon>
        <taxon>Bacillales</taxon>
        <taxon>Paenibacillaceae</taxon>
    </lineage>
</organism>
<reference evidence="2" key="1">
    <citation type="journal article" date="2019" name="Int. J. Syst. Evol. Microbiol.">
        <title>The Global Catalogue of Microorganisms (GCM) 10K type strain sequencing project: providing services to taxonomists for standard genome sequencing and annotation.</title>
        <authorList>
            <consortium name="The Broad Institute Genomics Platform"/>
            <consortium name="The Broad Institute Genome Sequencing Center for Infectious Disease"/>
            <person name="Wu L."/>
            <person name="Ma J."/>
        </authorList>
    </citation>
    <scope>NUCLEOTIDE SEQUENCE [LARGE SCALE GENOMIC DNA]</scope>
    <source>
        <strain evidence="2">KCTC 33676</strain>
    </source>
</reference>
<name>A0ABW5RD65_9BACL</name>
<comment type="caution">
    <text evidence="1">The sequence shown here is derived from an EMBL/GenBank/DDBJ whole genome shotgun (WGS) entry which is preliminary data.</text>
</comment>
<evidence type="ECO:0000313" key="1">
    <source>
        <dbReference type="EMBL" id="MFD2672913.1"/>
    </source>
</evidence>
<evidence type="ECO:0008006" key="3">
    <source>
        <dbReference type="Google" id="ProtNLM"/>
    </source>
</evidence>
<keyword evidence="2" id="KW-1185">Reference proteome</keyword>